<evidence type="ECO:0008006" key="4">
    <source>
        <dbReference type="Google" id="ProtNLM"/>
    </source>
</evidence>
<dbReference type="RefSeq" id="WP_376891067.1">
    <property type="nucleotide sequence ID" value="NZ_JBHULS010000001.1"/>
</dbReference>
<organism evidence="2 3">
    <name type="scientific">Bizionia sediminis</name>
    <dbReference type="NCBI Taxonomy" id="1737064"/>
    <lineage>
        <taxon>Bacteria</taxon>
        <taxon>Pseudomonadati</taxon>
        <taxon>Bacteroidota</taxon>
        <taxon>Flavobacteriia</taxon>
        <taxon>Flavobacteriales</taxon>
        <taxon>Flavobacteriaceae</taxon>
        <taxon>Bizionia</taxon>
    </lineage>
</organism>
<comment type="caution">
    <text evidence="2">The sequence shown here is derived from an EMBL/GenBank/DDBJ whole genome shotgun (WGS) entry which is preliminary data.</text>
</comment>
<gene>
    <name evidence="2" type="ORF">ACFSQP_00770</name>
</gene>
<evidence type="ECO:0000313" key="2">
    <source>
        <dbReference type="EMBL" id="MFD2550334.1"/>
    </source>
</evidence>
<keyword evidence="3" id="KW-1185">Reference proteome</keyword>
<evidence type="ECO:0000313" key="3">
    <source>
        <dbReference type="Proteomes" id="UP001597472"/>
    </source>
</evidence>
<name>A0ABW5KMW8_9FLAO</name>
<evidence type="ECO:0000256" key="1">
    <source>
        <dbReference type="SAM" id="SignalP"/>
    </source>
</evidence>
<reference evidence="3" key="1">
    <citation type="journal article" date="2019" name="Int. J. Syst. Evol. Microbiol.">
        <title>The Global Catalogue of Microorganisms (GCM) 10K type strain sequencing project: providing services to taxonomists for standard genome sequencing and annotation.</title>
        <authorList>
            <consortium name="The Broad Institute Genomics Platform"/>
            <consortium name="The Broad Institute Genome Sequencing Center for Infectious Disease"/>
            <person name="Wu L."/>
            <person name="Ma J."/>
        </authorList>
    </citation>
    <scope>NUCLEOTIDE SEQUENCE [LARGE SCALE GENOMIC DNA]</scope>
    <source>
        <strain evidence="3">KCTC 42587</strain>
    </source>
</reference>
<dbReference type="EMBL" id="JBHULS010000001">
    <property type="protein sequence ID" value="MFD2550334.1"/>
    <property type="molecule type" value="Genomic_DNA"/>
</dbReference>
<feature type="chain" id="PRO_5045772920" description="Outer membrane beta-barrel protein" evidence="1">
    <location>
        <begin position="21"/>
        <end position="258"/>
    </location>
</feature>
<keyword evidence="1" id="KW-0732">Signal</keyword>
<protein>
    <recommendedName>
        <fullName evidence="4">Outer membrane beta-barrel protein</fullName>
    </recommendedName>
</protein>
<dbReference type="Proteomes" id="UP001597472">
    <property type="component" value="Unassembled WGS sequence"/>
</dbReference>
<accession>A0ABW5KMW8</accession>
<proteinExistence type="predicted"/>
<feature type="signal peptide" evidence="1">
    <location>
        <begin position="1"/>
        <end position="20"/>
    </location>
</feature>
<sequence>MKKLTICALLVLFAVLRAQAQKSDPQPSTEVDASKPTNLYTQVNTLMEFTKLKNGTRLYGFRGNLQYSFNPDNLILAEIPLLYNNQTTAFGLSDIRVRYFGVVKRVQTPEKFSVVAPFIDVTLPTGSFKDGLGSSSLVIGAGVVYGFAAAKNISMFPGLSVVHVTKPSASTIPESLKFSSTGFSTQVNMSISFTKTWFLFVNPIATVLHGNNNWKTTWTGEFNLNHMVVPNKLKANLGYFPNFTYHSNTIRAGATFYL</sequence>